<reference evidence="1" key="2">
    <citation type="journal article" date="2023" name="Science">
        <title>Genomic signatures of disease resistance in endangered staghorn corals.</title>
        <authorList>
            <person name="Vollmer S.V."/>
            <person name="Selwyn J.D."/>
            <person name="Despard B.A."/>
            <person name="Roesel C.L."/>
        </authorList>
    </citation>
    <scope>NUCLEOTIDE SEQUENCE</scope>
    <source>
        <strain evidence="1">K2</strain>
    </source>
</reference>
<gene>
    <name evidence="1" type="ORF">P5673_021066</name>
</gene>
<accession>A0AAD9Q9M4</accession>
<reference evidence="1" key="1">
    <citation type="journal article" date="2023" name="G3 (Bethesda)">
        <title>Whole genome assembly and annotation of the endangered Caribbean coral Acropora cervicornis.</title>
        <authorList>
            <person name="Selwyn J.D."/>
            <person name="Vollmer S.V."/>
        </authorList>
    </citation>
    <scope>NUCLEOTIDE SEQUENCE</scope>
    <source>
        <strain evidence="1">K2</strain>
    </source>
</reference>
<proteinExistence type="predicted"/>
<sequence length="130" mass="15165">MVKKRVKAKIYFLDFGKGDEETKLKGLTNLSSHKQNQSVDQMLKFPHHKNTQANSPRRVVFADKKVCITKTTEYCSEEAILHKLHRGRKQAFSSDRNVLIVKVVRKLIERQTKEKQRQQKKIEVGTQLFA</sequence>
<dbReference type="Proteomes" id="UP001249851">
    <property type="component" value="Unassembled WGS sequence"/>
</dbReference>
<name>A0AAD9Q9M4_ACRCE</name>
<keyword evidence="2" id="KW-1185">Reference proteome</keyword>
<organism evidence="1 2">
    <name type="scientific">Acropora cervicornis</name>
    <name type="common">Staghorn coral</name>
    <dbReference type="NCBI Taxonomy" id="6130"/>
    <lineage>
        <taxon>Eukaryota</taxon>
        <taxon>Metazoa</taxon>
        <taxon>Cnidaria</taxon>
        <taxon>Anthozoa</taxon>
        <taxon>Hexacorallia</taxon>
        <taxon>Scleractinia</taxon>
        <taxon>Astrocoeniina</taxon>
        <taxon>Acroporidae</taxon>
        <taxon>Acropora</taxon>
    </lineage>
</organism>
<evidence type="ECO:0000313" key="2">
    <source>
        <dbReference type="Proteomes" id="UP001249851"/>
    </source>
</evidence>
<dbReference type="EMBL" id="JARQWQ010000053">
    <property type="protein sequence ID" value="KAK2556855.1"/>
    <property type="molecule type" value="Genomic_DNA"/>
</dbReference>
<dbReference type="AlphaFoldDB" id="A0AAD9Q9M4"/>
<comment type="caution">
    <text evidence="1">The sequence shown here is derived from an EMBL/GenBank/DDBJ whole genome shotgun (WGS) entry which is preliminary data.</text>
</comment>
<evidence type="ECO:0000313" key="1">
    <source>
        <dbReference type="EMBL" id="KAK2556855.1"/>
    </source>
</evidence>
<protein>
    <submittedName>
        <fullName evidence="1">Uncharacterized protein</fullName>
    </submittedName>
</protein>